<comment type="cofactor">
    <cofactor evidence="1">
        <name>pyridoxal 5'-phosphate</name>
        <dbReference type="ChEBI" id="CHEBI:597326"/>
    </cofactor>
</comment>
<dbReference type="InterPro" id="IPR001597">
    <property type="entry name" value="ArAA_b-elim_lyase/Thr_aldolase"/>
</dbReference>
<dbReference type="Gene3D" id="3.40.640.10">
    <property type="entry name" value="Type I PLP-dependent aspartate aminotransferase-like (Major domain)"/>
    <property type="match status" value="1"/>
</dbReference>
<evidence type="ECO:0000259" key="5">
    <source>
        <dbReference type="Pfam" id="PF01212"/>
    </source>
</evidence>
<reference evidence="6 7" key="1">
    <citation type="submission" date="2017-06" db="EMBL/GenBank/DDBJ databases">
        <title>Comparative genomic analysis of Ambrosia Fusariam Clade fungi.</title>
        <authorList>
            <person name="Stajich J.E."/>
            <person name="Carrillo J."/>
            <person name="Kijimoto T."/>
            <person name="Eskalen A."/>
            <person name="O'Donnell K."/>
            <person name="Kasson M."/>
        </authorList>
    </citation>
    <scope>NUCLEOTIDE SEQUENCE [LARGE SCALE GENOMIC DNA]</scope>
    <source>
        <strain evidence="6 7">NRRL62584</strain>
    </source>
</reference>
<dbReference type="GO" id="GO:0016830">
    <property type="term" value="F:carbon-carbon lyase activity"/>
    <property type="evidence" value="ECO:0007669"/>
    <property type="project" value="InterPro"/>
</dbReference>
<protein>
    <recommendedName>
        <fullName evidence="5">Aromatic amino acid beta-eliminating lyase/threonine aldolase domain-containing protein</fullName>
    </recommendedName>
</protein>
<evidence type="ECO:0000256" key="3">
    <source>
        <dbReference type="ARBA" id="ARBA00022898"/>
    </source>
</evidence>
<dbReference type="PANTHER" id="PTHR32325">
    <property type="entry name" value="BETA-ELIMINATING LYASE-LIKE PROTEIN-RELATED"/>
    <property type="match status" value="1"/>
</dbReference>
<keyword evidence="3" id="KW-0663">Pyridoxal phosphate</keyword>
<keyword evidence="4" id="KW-0456">Lyase</keyword>
<dbReference type="OrthoDB" id="19261at2759"/>
<dbReference type="SUPFAM" id="SSF53383">
    <property type="entry name" value="PLP-dependent transferases"/>
    <property type="match status" value="1"/>
</dbReference>
<gene>
    <name evidence="6" type="ORF">CEP54_014322</name>
</gene>
<dbReference type="AlphaFoldDB" id="A0A428NX57"/>
<dbReference type="EMBL" id="NKCI01000267">
    <property type="protein sequence ID" value="RSL45290.1"/>
    <property type="molecule type" value="Genomic_DNA"/>
</dbReference>
<proteinExistence type="inferred from homology"/>
<dbReference type="InterPro" id="IPR011166">
    <property type="entry name" value="Beta-eliminating_lyase"/>
</dbReference>
<evidence type="ECO:0000313" key="6">
    <source>
        <dbReference type="EMBL" id="RSL45290.1"/>
    </source>
</evidence>
<dbReference type="STRING" id="1325734.A0A428NX57"/>
<dbReference type="Gene3D" id="3.90.1150.10">
    <property type="entry name" value="Aspartate Aminotransferase, domain 1"/>
    <property type="match status" value="1"/>
</dbReference>
<dbReference type="Pfam" id="PF01212">
    <property type="entry name" value="Beta_elim_lyase"/>
    <property type="match status" value="1"/>
</dbReference>
<comment type="similarity">
    <text evidence="2">Belongs to the beta-eliminating lyase family.</text>
</comment>
<dbReference type="InterPro" id="IPR015424">
    <property type="entry name" value="PyrdxlP-dep_Trfase"/>
</dbReference>
<dbReference type="PIRSF" id="PIRSF001386">
    <property type="entry name" value="Trpase"/>
    <property type="match status" value="1"/>
</dbReference>
<organism evidence="6 7">
    <name type="scientific">Fusarium duplospermum</name>
    <dbReference type="NCBI Taxonomy" id="1325734"/>
    <lineage>
        <taxon>Eukaryota</taxon>
        <taxon>Fungi</taxon>
        <taxon>Dikarya</taxon>
        <taxon>Ascomycota</taxon>
        <taxon>Pezizomycotina</taxon>
        <taxon>Sordariomycetes</taxon>
        <taxon>Hypocreomycetidae</taxon>
        <taxon>Hypocreales</taxon>
        <taxon>Nectriaceae</taxon>
        <taxon>Fusarium</taxon>
        <taxon>Fusarium solani species complex</taxon>
    </lineage>
</organism>
<accession>A0A428NX57</accession>
<evidence type="ECO:0000313" key="7">
    <source>
        <dbReference type="Proteomes" id="UP000288168"/>
    </source>
</evidence>
<dbReference type="InterPro" id="IPR015422">
    <property type="entry name" value="PyrdxlP-dep_Trfase_small"/>
</dbReference>
<dbReference type="Proteomes" id="UP000288168">
    <property type="component" value="Unassembled WGS sequence"/>
</dbReference>
<evidence type="ECO:0000256" key="2">
    <source>
        <dbReference type="ARBA" id="ARBA00009721"/>
    </source>
</evidence>
<feature type="domain" description="Aromatic amino acid beta-eliminating lyase/threonine aldolase" evidence="5">
    <location>
        <begin position="49"/>
        <end position="424"/>
    </location>
</feature>
<keyword evidence="7" id="KW-1185">Reference proteome</keyword>
<dbReference type="InterPro" id="IPR015421">
    <property type="entry name" value="PyrdxlP-dep_Trfase_major"/>
</dbReference>
<name>A0A428NX57_9HYPO</name>
<dbReference type="NCBIfam" id="NF009709">
    <property type="entry name" value="PRK13238.1"/>
    <property type="match status" value="1"/>
</dbReference>
<dbReference type="GO" id="GO:0009072">
    <property type="term" value="P:aromatic amino acid metabolic process"/>
    <property type="evidence" value="ECO:0007669"/>
    <property type="project" value="InterPro"/>
</dbReference>
<dbReference type="PANTHER" id="PTHR32325:SF4">
    <property type="entry name" value="TRYPTOPHANASE"/>
    <property type="match status" value="1"/>
</dbReference>
<sequence length="475" mass="52934">MHPGGFLVSPWRIKMVERIRRSTRDQREEWIRAAGYNLFELQSDQVFIDLLTDSGTGAMSDRQWAALILGDETYAGSSSFSLLHGKVKALFGFPHILPVHQGRAAENVLFSVLVNRGNVVPGNSHFDTTRAHIEYRQATAVDCPLDNAFRIGEHHPFKGNVDLQKLKAVLDSENNNVPMIVVTVTCNKTGGQPVSLDNMRRVRALAREYRIPVVFDSARFAENAWFIQRREPGYSQKTIEEIVWEMHQCADAMVMSAKKDGNGNIGGILAMRDEGWFRQASENVILFEGFTKYGGMTGRDMEALAMGLDEAMCSDYLDFRIGQVQRLGNKLTAAGIPVQQPVGGHAIVVDATAFLPLVPKDEYAAQVLAVELYLEAGVRGVEIGTLMNDRDPDTGRDRRAKAEFMRLAIPRRVYTNDQLDVVAKALISIYRRRSTIVRGFRILDETKRLRHFTVTLERAGDSVDAPVGAPGGDVL</sequence>
<evidence type="ECO:0000256" key="1">
    <source>
        <dbReference type="ARBA" id="ARBA00001933"/>
    </source>
</evidence>
<comment type="caution">
    <text evidence="6">The sequence shown here is derived from an EMBL/GenBank/DDBJ whole genome shotgun (WGS) entry which is preliminary data.</text>
</comment>
<evidence type="ECO:0000256" key="4">
    <source>
        <dbReference type="ARBA" id="ARBA00023239"/>
    </source>
</evidence>